<comment type="similarity">
    <text evidence="1">Belongs to the glycosyltransferase 15 family.</text>
</comment>
<dbReference type="InterPro" id="IPR029044">
    <property type="entry name" value="Nucleotide-diphossugar_trans"/>
</dbReference>
<evidence type="ECO:0000256" key="3">
    <source>
        <dbReference type="SAM" id="SignalP"/>
    </source>
</evidence>
<comment type="caution">
    <text evidence="4">The sequence shown here is derived from an EMBL/GenBank/DDBJ whole genome shotgun (WGS) entry which is preliminary data.</text>
</comment>
<organism evidence="4 5">
    <name type="scientific">Prorocentrum cordatum</name>
    <dbReference type="NCBI Taxonomy" id="2364126"/>
    <lineage>
        <taxon>Eukaryota</taxon>
        <taxon>Sar</taxon>
        <taxon>Alveolata</taxon>
        <taxon>Dinophyceae</taxon>
        <taxon>Prorocentrales</taxon>
        <taxon>Prorocentraceae</taxon>
        <taxon>Prorocentrum</taxon>
    </lineage>
</organism>
<evidence type="ECO:0000256" key="1">
    <source>
        <dbReference type="ARBA" id="ARBA00007677"/>
    </source>
</evidence>
<dbReference type="InterPro" id="IPR002685">
    <property type="entry name" value="Glyco_trans_15"/>
</dbReference>
<sequence>MLLGVAALVLVHSAAGLEVRQAEPWEPSGELAPPAAPGAAGPGGEDLYVDLLVGGRGADEEENSDTWYVVHAGDERSNRRVGLDGPEKLQPESSERFAVAQASQQCRLPSGVQPSLENGVIVYLVTRLMDLTRLEQSVALLSKHFLRHWAYDVKIFIPSNAMRKYDRVSYFGSPTYQDVHKVMRRVGEVDYDWEIVEFNITFPKVLDNATGKPTWKPKADWTKKMNSCAKAVSTSYKHMNQFFIKAMYEHTALEKYRYYFRICVSMRTSSL</sequence>
<gene>
    <name evidence="4" type="ORF">PCOR1329_LOCUS20038</name>
</gene>
<name>A0ABN9RG39_9DINO</name>
<dbReference type="Gene3D" id="3.90.550.10">
    <property type="entry name" value="Spore Coat Polysaccharide Biosynthesis Protein SpsA, Chain A"/>
    <property type="match status" value="1"/>
</dbReference>
<dbReference type="Pfam" id="PF01793">
    <property type="entry name" value="Glyco_transf_15"/>
    <property type="match status" value="1"/>
</dbReference>
<dbReference type="Proteomes" id="UP001189429">
    <property type="component" value="Unassembled WGS sequence"/>
</dbReference>
<evidence type="ECO:0000256" key="2">
    <source>
        <dbReference type="ARBA" id="ARBA00022679"/>
    </source>
</evidence>
<accession>A0ABN9RG39</accession>
<feature type="chain" id="PRO_5045355048" evidence="3">
    <location>
        <begin position="17"/>
        <end position="271"/>
    </location>
</feature>
<evidence type="ECO:0000313" key="4">
    <source>
        <dbReference type="EMBL" id="CAK0817404.1"/>
    </source>
</evidence>
<proteinExistence type="inferred from homology"/>
<dbReference type="SUPFAM" id="SSF53448">
    <property type="entry name" value="Nucleotide-diphospho-sugar transferases"/>
    <property type="match status" value="1"/>
</dbReference>
<keyword evidence="2" id="KW-0808">Transferase</keyword>
<reference evidence="4" key="1">
    <citation type="submission" date="2023-10" db="EMBL/GenBank/DDBJ databases">
        <authorList>
            <person name="Chen Y."/>
            <person name="Shah S."/>
            <person name="Dougan E. K."/>
            <person name="Thang M."/>
            <person name="Chan C."/>
        </authorList>
    </citation>
    <scope>NUCLEOTIDE SEQUENCE [LARGE SCALE GENOMIC DNA]</scope>
</reference>
<evidence type="ECO:0000313" key="5">
    <source>
        <dbReference type="Proteomes" id="UP001189429"/>
    </source>
</evidence>
<keyword evidence="3" id="KW-0732">Signal</keyword>
<dbReference type="EMBL" id="CAUYUJ010006453">
    <property type="protein sequence ID" value="CAK0817404.1"/>
    <property type="molecule type" value="Genomic_DNA"/>
</dbReference>
<keyword evidence="5" id="KW-1185">Reference proteome</keyword>
<feature type="signal peptide" evidence="3">
    <location>
        <begin position="1"/>
        <end position="16"/>
    </location>
</feature>
<protein>
    <submittedName>
        <fullName evidence="4">Uncharacterized protein</fullName>
    </submittedName>
</protein>